<organism evidence="1 2">
    <name type="scientific">Phytohabitans aurantiacus</name>
    <dbReference type="NCBI Taxonomy" id="3016789"/>
    <lineage>
        <taxon>Bacteria</taxon>
        <taxon>Bacillati</taxon>
        <taxon>Actinomycetota</taxon>
        <taxon>Actinomycetes</taxon>
        <taxon>Micromonosporales</taxon>
        <taxon>Micromonosporaceae</taxon>
    </lineage>
</organism>
<gene>
    <name evidence="1" type="ORF">Pa4123_55860</name>
</gene>
<evidence type="ECO:0000313" key="2">
    <source>
        <dbReference type="Proteomes" id="UP001144280"/>
    </source>
</evidence>
<dbReference type="RefSeq" id="WP_281900534.1">
    <property type="nucleotide sequence ID" value="NZ_BSDI01000032.1"/>
</dbReference>
<name>A0ABQ5R1N1_9ACTN</name>
<keyword evidence="2" id="KW-1185">Reference proteome</keyword>
<dbReference type="EMBL" id="BSDI01000032">
    <property type="protein sequence ID" value="GLI00310.1"/>
    <property type="molecule type" value="Genomic_DNA"/>
</dbReference>
<proteinExistence type="predicted"/>
<evidence type="ECO:0000313" key="1">
    <source>
        <dbReference type="EMBL" id="GLI00310.1"/>
    </source>
</evidence>
<dbReference type="Proteomes" id="UP001144280">
    <property type="component" value="Unassembled WGS sequence"/>
</dbReference>
<evidence type="ECO:0008006" key="3">
    <source>
        <dbReference type="Google" id="ProtNLM"/>
    </source>
</evidence>
<accession>A0ABQ5R1N1</accession>
<reference evidence="1" key="1">
    <citation type="submission" date="2022-12" db="EMBL/GenBank/DDBJ databases">
        <title>New Phytohabitans aurantiacus sp. RD004123 nov., an actinomycete isolated from soil.</title>
        <authorList>
            <person name="Triningsih D.W."/>
            <person name="Harunari E."/>
            <person name="Igarashi Y."/>
        </authorList>
    </citation>
    <scope>NUCLEOTIDE SEQUENCE</scope>
    <source>
        <strain evidence="1">RD004123</strain>
    </source>
</reference>
<comment type="caution">
    <text evidence="1">The sequence shown here is derived from an EMBL/GenBank/DDBJ whole genome shotgun (WGS) entry which is preliminary data.</text>
</comment>
<sequence length="136" mass="14461">MNLGDVMDQVAARLGTIDGLRVSAYPPDRLAPPAAWIAYPSAYTFDATYGRGMDRITDLGVVVAVGKPNDRQTRDLVSQYADGSGSASVKHVLESGVYNAFDRLVVTEVTFDVLTRGGDDYLAALFTLDIAGKGSA</sequence>
<protein>
    <recommendedName>
        <fullName evidence="3">Bacteriophage protein</fullName>
    </recommendedName>
</protein>